<feature type="compositionally biased region" description="Polar residues" evidence="1">
    <location>
        <begin position="263"/>
        <end position="277"/>
    </location>
</feature>
<dbReference type="InterPro" id="IPR001012">
    <property type="entry name" value="UBX_dom"/>
</dbReference>
<proteinExistence type="predicted"/>
<dbReference type="InterPro" id="IPR059238">
    <property type="entry name" value="UBX1_UBXN9"/>
</dbReference>
<protein>
    <submittedName>
        <fullName evidence="3">Similar to UBX domain protein</fullName>
    </submittedName>
</protein>
<gene>
    <name evidence="3" type="ORF">LEMA_P063430.1</name>
</gene>
<dbReference type="PANTHER" id="PTHR46467">
    <property type="entry name" value="TETHER CONTAINING UBX DOMAIN FOR GLUT4"/>
    <property type="match status" value="1"/>
</dbReference>
<evidence type="ECO:0000313" key="3">
    <source>
        <dbReference type="EMBL" id="CBX90217.1"/>
    </source>
</evidence>
<dbReference type="InterPro" id="IPR021569">
    <property type="entry name" value="TUG-UBL1"/>
</dbReference>
<dbReference type="CDD" id="cd17075">
    <property type="entry name" value="UBX1_UBXN9"/>
    <property type="match status" value="1"/>
</dbReference>
<reference evidence="4" key="1">
    <citation type="journal article" date="2011" name="Nat. Commun.">
        <title>Effector diversification within compartments of the Leptosphaeria maculans genome affected by Repeat-Induced Point mutations.</title>
        <authorList>
            <person name="Rouxel T."/>
            <person name="Grandaubert J."/>
            <person name="Hane J.K."/>
            <person name="Hoede C."/>
            <person name="van de Wouw A.P."/>
            <person name="Couloux A."/>
            <person name="Dominguez V."/>
            <person name="Anthouard V."/>
            <person name="Bally P."/>
            <person name="Bourras S."/>
            <person name="Cozijnsen A.J."/>
            <person name="Ciuffetti L.M."/>
            <person name="Degrave A."/>
            <person name="Dilmaghani A."/>
            <person name="Duret L."/>
            <person name="Fudal I."/>
            <person name="Goodwin S.B."/>
            <person name="Gout L."/>
            <person name="Glaser N."/>
            <person name="Linglin J."/>
            <person name="Kema G.H.J."/>
            <person name="Lapalu N."/>
            <person name="Lawrence C.B."/>
            <person name="May K."/>
            <person name="Meyer M."/>
            <person name="Ollivier B."/>
            <person name="Poulain J."/>
            <person name="Schoch C.L."/>
            <person name="Simon A."/>
            <person name="Spatafora J.W."/>
            <person name="Stachowiak A."/>
            <person name="Turgeon B.G."/>
            <person name="Tyler B.M."/>
            <person name="Vincent D."/>
            <person name="Weissenbach J."/>
            <person name="Amselem J."/>
            <person name="Quesneville H."/>
            <person name="Oliver R.P."/>
            <person name="Wincker P."/>
            <person name="Balesdent M.-H."/>
            <person name="Howlett B.J."/>
        </authorList>
    </citation>
    <scope>NUCLEOTIDE SEQUENCE [LARGE SCALE GENOMIC DNA]</scope>
    <source>
        <strain evidence="4">JN3 / isolate v23.1.3 / race Av1-4-5-6-7-8</strain>
    </source>
</reference>
<dbReference type="AlphaFoldDB" id="E4ZFZ7"/>
<feature type="region of interest" description="Disordered" evidence="1">
    <location>
        <begin position="494"/>
        <end position="524"/>
    </location>
</feature>
<dbReference type="CDD" id="cd16105">
    <property type="entry name" value="Ubl_ASPSCR1_like"/>
    <property type="match status" value="1"/>
</dbReference>
<feature type="domain" description="UBX" evidence="2">
    <location>
        <begin position="389"/>
        <end position="462"/>
    </location>
</feature>
<evidence type="ECO:0000256" key="1">
    <source>
        <dbReference type="SAM" id="MobiDB-lite"/>
    </source>
</evidence>
<dbReference type="GO" id="GO:0005634">
    <property type="term" value="C:nucleus"/>
    <property type="evidence" value="ECO:0007669"/>
    <property type="project" value="TreeGrafter"/>
</dbReference>
<dbReference type="InterPro" id="IPR029071">
    <property type="entry name" value="Ubiquitin-like_domsf"/>
</dbReference>
<dbReference type="HOGENOM" id="CLU_534160_0_0_1"/>
<dbReference type="EMBL" id="FP929064">
    <property type="protein sequence ID" value="CBX90217.1"/>
    <property type="molecule type" value="Genomic_DNA"/>
</dbReference>
<dbReference type="Proteomes" id="UP000002668">
    <property type="component" value="Genome"/>
</dbReference>
<dbReference type="GeneID" id="13291777"/>
<dbReference type="CDD" id="cd01767">
    <property type="entry name" value="UBX"/>
    <property type="match status" value="1"/>
</dbReference>
<dbReference type="GO" id="GO:0005737">
    <property type="term" value="C:cytoplasm"/>
    <property type="evidence" value="ECO:0007669"/>
    <property type="project" value="TreeGrafter"/>
</dbReference>
<dbReference type="STRING" id="985895.E4ZFZ7"/>
<dbReference type="SUPFAM" id="SSF54236">
    <property type="entry name" value="Ubiquitin-like"/>
    <property type="match status" value="2"/>
</dbReference>
<accession>E4ZFZ7</accession>
<dbReference type="Pfam" id="PF11470">
    <property type="entry name" value="TUG-UBL1"/>
    <property type="match status" value="1"/>
</dbReference>
<evidence type="ECO:0000313" key="4">
    <source>
        <dbReference type="Proteomes" id="UP000002668"/>
    </source>
</evidence>
<feature type="compositionally biased region" description="Basic and acidic residues" evidence="1">
    <location>
        <begin position="239"/>
        <end position="256"/>
    </location>
</feature>
<dbReference type="OMA" id="APKYDWG"/>
<sequence>MSHVVVFNSYARTVKIPTTPVKYLTEVRDEACQKFGLNKDQYTLKYNNKPLPLSQQVRLANLPQGARLELVQASRSPTVISVALQLPKSRLTQKFASNTSLWEILRYFESGDGANYNFTQRGIPEMNGGESGAGRLNYEMPVITVMPSHKEQSNFVELQKTLSQLGFESGSALLKLTFRNSGIPLEEAMTQITQYFKTVEPAAMGAQGAHAATTSQQLSVPDPIKTDSEATDTSASEPVRYDKPGPEPMQVDEKPAAEPITEPQVSTENPATNNIENVSPAAALAAATSTASAGPSEAPVTSSQSPPHSPSRPRNIQIFSASTSSVPQATQNDFDENDYLPTIEHAKSHQAALATKQRNTRLLSDKELEQREKARQEKINAAAEKGGALRIRMPDGTLIQMSFTKEDTAAVLYDFVKSFLEKKEEPFKLNYTSPTGRLVLVPQDHKRLIQDLHFFNNELITFQWAENASAEARASRKTLSDEWQAKAQTLKVEEAVASEPADEAKGQTVTEGKRKAAMSSEEKENKLKNLLGKGFFKKT</sequence>
<evidence type="ECO:0000259" key="2">
    <source>
        <dbReference type="PROSITE" id="PS50033"/>
    </source>
</evidence>
<dbReference type="GO" id="GO:0012506">
    <property type="term" value="C:vesicle membrane"/>
    <property type="evidence" value="ECO:0007669"/>
    <property type="project" value="TreeGrafter"/>
</dbReference>
<dbReference type="GO" id="GO:0006886">
    <property type="term" value="P:intracellular protein transport"/>
    <property type="evidence" value="ECO:0007669"/>
    <property type="project" value="TreeGrafter"/>
</dbReference>
<dbReference type="Pfam" id="PF00789">
    <property type="entry name" value="UBX"/>
    <property type="match status" value="1"/>
</dbReference>
<name>E4ZFZ7_LEPMJ</name>
<feature type="compositionally biased region" description="Low complexity" evidence="1">
    <location>
        <begin position="279"/>
        <end position="306"/>
    </location>
</feature>
<dbReference type="InParanoid" id="E4ZFZ7"/>
<organism evidence="3 4">
    <name type="scientific">Leptosphaeria maculans (strain JN3 / isolate v23.1.3 / race Av1-4-5-6-7-8)</name>
    <name type="common">Blackleg fungus</name>
    <name type="synonym">Phoma lingam</name>
    <dbReference type="NCBI Taxonomy" id="985895"/>
    <lineage>
        <taxon>Eukaryota</taxon>
        <taxon>Fungi</taxon>
        <taxon>Dikarya</taxon>
        <taxon>Ascomycota</taxon>
        <taxon>Pezizomycotina</taxon>
        <taxon>Dothideomycetes</taxon>
        <taxon>Pleosporomycetidae</taxon>
        <taxon>Pleosporales</taxon>
        <taxon>Pleosporineae</taxon>
        <taxon>Leptosphaeriaceae</taxon>
        <taxon>Plenodomus</taxon>
        <taxon>Plenodomus lingam/Leptosphaeria maculans species complex</taxon>
    </lineage>
</organism>
<feature type="region of interest" description="Disordered" evidence="1">
    <location>
        <begin position="207"/>
        <end position="315"/>
    </location>
</feature>
<dbReference type="eggNOG" id="KOG2699">
    <property type="taxonomic scope" value="Eukaryota"/>
</dbReference>
<dbReference type="PANTHER" id="PTHR46467:SF1">
    <property type="entry name" value="TETHER CONTAINING UBX DOMAIN FOR GLUT4"/>
    <property type="match status" value="1"/>
</dbReference>
<dbReference type="VEuPathDB" id="FungiDB:LEMA_P063430.1"/>
<dbReference type="PROSITE" id="PS50033">
    <property type="entry name" value="UBX"/>
    <property type="match status" value="1"/>
</dbReference>
<keyword evidence="4" id="KW-1185">Reference proteome</keyword>
<dbReference type="Gene3D" id="3.10.20.90">
    <property type="entry name" value="Phosphatidylinositol 3-kinase Catalytic Subunit, Chain A, domain 1"/>
    <property type="match status" value="2"/>
</dbReference>
<dbReference type="OrthoDB" id="440781at2759"/>